<dbReference type="PROSITE" id="PS01036">
    <property type="entry name" value="HSP70_3"/>
    <property type="match status" value="1"/>
</dbReference>
<dbReference type="InterPro" id="IPR029048">
    <property type="entry name" value="HSP70_C_sf"/>
</dbReference>
<dbReference type="PRINTS" id="PR00301">
    <property type="entry name" value="HEATSHOCK70"/>
</dbReference>
<name>A0A1J4J320_9EUKA</name>
<dbReference type="SUPFAM" id="SSF53067">
    <property type="entry name" value="Actin-like ATPase domain"/>
    <property type="match status" value="2"/>
</dbReference>
<dbReference type="GO" id="GO:0005788">
    <property type="term" value="C:endoplasmic reticulum lumen"/>
    <property type="evidence" value="ECO:0007669"/>
    <property type="project" value="UniProtKB-SubCell"/>
</dbReference>
<dbReference type="GeneID" id="94825362"/>
<dbReference type="RefSeq" id="XP_068346993.1">
    <property type="nucleotide sequence ID" value="XM_068490658.1"/>
</dbReference>
<dbReference type="InterPro" id="IPR013126">
    <property type="entry name" value="Hsp_70_fam"/>
</dbReference>
<dbReference type="AlphaFoldDB" id="A0A1J4J320"/>
<protein>
    <submittedName>
        <fullName evidence="7">DnaK protein</fullName>
    </submittedName>
</protein>
<dbReference type="EMBL" id="MLAK01001370">
    <property type="protein sequence ID" value="OHS93856.1"/>
    <property type="molecule type" value="Genomic_DNA"/>
</dbReference>
<gene>
    <name evidence="7" type="ORF">TRFO_02387</name>
</gene>
<evidence type="ECO:0000256" key="5">
    <source>
        <dbReference type="ARBA" id="ARBA00023186"/>
    </source>
</evidence>
<dbReference type="GO" id="GO:0030968">
    <property type="term" value="P:endoplasmic reticulum unfolded protein response"/>
    <property type="evidence" value="ECO:0007669"/>
    <property type="project" value="TreeGrafter"/>
</dbReference>
<accession>A0A1J4J320</accession>
<keyword evidence="5" id="KW-0143">Chaperone</keyword>
<proteinExistence type="predicted"/>
<dbReference type="GO" id="GO:0034663">
    <property type="term" value="C:endoplasmic reticulum chaperone complex"/>
    <property type="evidence" value="ECO:0007669"/>
    <property type="project" value="TreeGrafter"/>
</dbReference>
<organism evidence="7 8">
    <name type="scientific">Tritrichomonas foetus</name>
    <dbReference type="NCBI Taxonomy" id="1144522"/>
    <lineage>
        <taxon>Eukaryota</taxon>
        <taxon>Metamonada</taxon>
        <taxon>Parabasalia</taxon>
        <taxon>Tritrichomonadida</taxon>
        <taxon>Tritrichomonadidae</taxon>
        <taxon>Tritrichomonas</taxon>
    </lineage>
</organism>
<dbReference type="Gene3D" id="3.30.420.40">
    <property type="match status" value="2"/>
</dbReference>
<dbReference type="GO" id="GO:0140662">
    <property type="term" value="F:ATP-dependent protein folding chaperone"/>
    <property type="evidence" value="ECO:0007669"/>
    <property type="project" value="InterPro"/>
</dbReference>
<reference evidence="7" key="1">
    <citation type="submission" date="2016-10" db="EMBL/GenBank/DDBJ databases">
        <authorList>
            <person name="Benchimol M."/>
            <person name="Almeida L.G."/>
            <person name="Vasconcelos A.T."/>
            <person name="Perreira-Neves A."/>
            <person name="Rosa I.A."/>
            <person name="Tasca T."/>
            <person name="Bogo M.R."/>
            <person name="de Souza W."/>
        </authorList>
    </citation>
    <scope>NUCLEOTIDE SEQUENCE [LARGE SCALE GENOMIC DNA]</scope>
    <source>
        <strain evidence="7">K</strain>
    </source>
</reference>
<feature type="signal peptide" evidence="6">
    <location>
        <begin position="1"/>
        <end position="15"/>
    </location>
</feature>
<dbReference type="VEuPathDB" id="TrichDB:TRFO_02387"/>
<keyword evidence="4" id="KW-0067">ATP-binding</keyword>
<feature type="chain" id="PRO_5012136548" evidence="6">
    <location>
        <begin position="16"/>
        <end position="694"/>
    </location>
</feature>
<evidence type="ECO:0000313" key="8">
    <source>
        <dbReference type="Proteomes" id="UP000179807"/>
    </source>
</evidence>
<keyword evidence="8" id="KW-1185">Reference proteome</keyword>
<evidence type="ECO:0000313" key="7">
    <source>
        <dbReference type="EMBL" id="OHS93856.1"/>
    </source>
</evidence>
<comment type="subcellular location">
    <subcellularLocation>
        <location evidence="1">Endoplasmic reticulum lumen</location>
    </subcellularLocation>
</comment>
<keyword evidence="3" id="KW-0547">Nucleotide-binding</keyword>
<sequence length="694" mass="78738">MILIFCSFCSSTVLGIDLGHKYLKASLLSKDQPLHFAINSNAKRLTPNLFAFWNRTRSTNYTSLETWDKNSADEFEWAFGDSARDQCLRFPKLCLKGLPLNNKSYFTLRGYEIAAMSIQSFIQSISQAERINDSIEVAIAIPPSMSPREKSFLYAALSISNIHNLTALQFIDTTTAPAQVYALEKYKGEKDKIVAFVDVGGSGTRVSIFKFDNSTGTTNITQLAVQFDESMGGEILDHLLAEKMAKKYNVNMENLKTRVNFIDDISMVKEMLTVHPSVDLKFEDDDDIDEKLITVTRKDFESIGENMVKTIEILSHLALAQANLKTHEIHEIEMIGGCSHIPFVEEAIKKAFNTTKLNHKLNADSAIAIGAGYSAAKLSKEFIVRPTNSSFMLTLPVIVRSAHKVYKVYDQGDSEDSSPAIQTKVNPHQTFSIETGNSNTHMEPYMEFELKDLGKATDVEISFIHNYFLMPVPMSASSSNNNNYEFEFKDIGWEVPATDLAESRERINYLIHLQKLRREKEIAANNFEAELLKLENFVYDAQNVTQEEIEKIKKIVKEGMEWFENVTIHVETQEFLDRIQKVKEETSEIVERGTEFSRKPISVQKIKKTLGKAKKMLNDSISLGKVEPALQGDLLNEIKDVEKWINDSKDCKTFTSKEVDARRLELKKKMIPLKQKIAALTKKPKNVDSQYNEL</sequence>
<dbReference type="GO" id="GO:0005524">
    <property type="term" value="F:ATP binding"/>
    <property type="evidence" value="ECO:0007669"/>
    <property type="project" value="UniProtKB-KW"/>
</dbReference>
<dbReference type="InterPro" id="IPR043129">
    <property type="entry name" value="ATPase_NBD"/>
</dbReference>
<comment type="caution">
    <text evidence="7">The sequence shown here is derived from an EMBL/GenBank/DDBJ whole genome shotgun (WGS) entry which is preliminary data.</text>
</comment>
<dbReference type="OrthoDB" id="10262720at2759"/>
<evidence type="ECO:0000256" key="2">
    <source>
        <dbReference type="ARBA" id="ARBA00022729"/>
    </source>
</evidence>
<dbReference type="Pfam" id="PF00012">
    <property type="entry name" value="HSP70"/>
    <property type="match status" value="1"/>
</dbReference>
<dbReference type="PANTHER" id="PTHR45639">
    <property type="entry name" value="HSC70CB, ISOFORM G-RELATED"/>
    <property type="match status" value="1"/>
</dbReference>
<evidence type="ECO:0000256" key="1">
    <source>
        <dbReference type="ARBA" id="ARBA00004319"/>
    </source>
</evidence>
<evidence type="ECO:0000256" key="3">
    <source>
        <dbReference type="ARBA" id="ARBA00022741"/>
    </source>
</evidence>
<keyword evidence="2 6" id="KW-0732">Signal</keyword>
<dbReference type="SUPFAM" id="SSF100934">
    <property type="entry name" value="Heat shock protein 70kD (HSP70), C-terminal subdomain"/>
    <property type="match status" value="1"/>
</dbReference>
<dbReference type="Gene3D" id="3.90.640.10">
    <property type="entry name" value="Actin, Chain A, domain 4"/>
    <property type="match status" value="1"/>
</dbReference>
<evidence type="ECO:0000256" key="4">
    <source>
        <dbReference type="ARBA" id="ARBA00022840"/>
    </source>
</evidence>
<dbReference type="InterPro" id="IPR018181">
    <property type="entry name" value="Heat_shock_70_CS"/>
</dbReference>
<evidence type="ECO:0000256" key="6">
    <source>
        <dbReference type="SAM" id="SignalP"/>
    </source>
</evidence>
<dbReference type="PANTHER" id="PTHR45639:SF3">
    <property type="entry name" value="HYPOXIA UP-REGULATED PROTEIN 1"/>
    <property type="match status" value="1"/>
</dbReference>
<dbReference type="Proteomes" id="UP000179807">
    <property type="component" value="Unassembled WGS sequence"/>
</dbReference>